<dbReference type="OrthoDB" id="99106at2759"/>
<dbReference type="VEuPathDB" id="FungiDB:PPTG_07113"/>
<name>W2QP37_PHYN3</name>
<sequence>MSPSYADNIDKLVEDNYFHWEFNVWMKLAWKGLFPQIIKPDLTYQVYVRGALTAAEAWATFEEHFNKKTLNNRLLVTKKLNNFKMKPCTKFASHFDQFKEIVLHMESISESLYETRQLVLLLGSLTDEYKLISTVLESTPNVTLAYVIQAFSGVQASDESSSAQEKAFATKKKDFGGKLRFKGKCFY</sequence>
<dbReference type="STRING" id="761204.W2QP37"/>
<evidence type="ECO:0008006" key="3">
    <source>
        <dbReference type="Google" id="ProtNLM"/>
    </source>
</evidence>
<dbReference type="GeneID" id="20177027"/>
<proteinExistence type="predicted"/>
<evidence type="ECO:0000313" key="1">
    <source>
        <dbReference type="EMBL" id="ETN14863.1"/>
    </source>
</evidence>
<dbReference type="Proteomes" id="UP000018817">
    <property type="component" value="Unassembled WGS sequence"/>
</dbReference>
<organism evidence="1 2">
    <name type="scientific">Phytophthora nicotianae (strain INRA-310)</name>
    <name type="common">Phytophthora parasitica</name>
    <dbReference type="NCBI Taxonomy" id="761204"/>
    <lineage>
        <taxon>Eukaryota</taxon>
        <taxon>Sar</taxon>
        <taxon>Stramenopiles</taxon>
        <taxon>Oomycota</taxon>
        <taxon>Peronosporomycetes</taxon>
        <taxon>Peronosporales</taxon>
        <taxon>Peronosporaceae</taxon>
        <taxon>Phytophthora</taxon>
    </lineage>
</organism>
<reference evidence="1 2" key="2">
    <citation type="submission" date="2013-11" db="EMBL/GenBank/DDBJ databases">
        <title>The Genome Sequence of Phytophthora parasitica INRA-310.</title>
        <authorList>
            <consortium name="The Broad Institute Genomics Platform"/>
            <person name="Russ C."/>
            <person name="Tyler B."/>
            <person name="Panabieres F."/>
            <person name="Shan W."/>
            <person name="Tripathy S."/>
            <person name="Grunwald N."/>
            <person name="Machado M."/>
            <person name="Johnson C.S."/>
            <person name="Arredondo F."/>
            <person name="Hong C."/>
            <person name="Coffey M."/>
            <person name="Young S.K."/>
            <person name="Zeng Q."/>
            <person name="Gargeya S."/>
            <person name="Fitzgerald M."/>
            <person name="Abouelleil A."/>
            <person name="Alvarado L."/>
            <person name="Chapman S.B."/>
            <person name="Gainer-Dewar J."/>
            <person name="Goldberg J."/>
            <person name="Griggs A."/>
            <person name="Gujja S."/>
            <person name="Hansen M."/>
            <person name="Howarth C."/>
            <person name="Imamovic A."/>
            <person name="Ireland A."/>
            <person name="Larimer J."/>
            <person name="McCowan C."/>
            <person name="Murphy C."/>
            <person name="Pearson M."/>
            <person name="Poon T.W."/>
            <person name="Priest M."/>
            <person name="Roberts A."/>
            <person name="Saif S."/>
            <person name="Shea T."/>
            <person name="Sykes S."/>
            <person name="Wortman J."/>
            <person name="Nusbaum C."/>
            <person name="Birren B."/>
        </authorList>
    </citation>
    <scope>NUCLEOTIDE SEQUENCE [LARGE SCALE GENOMIC DNA]</scope>
    <source>
        <strain evidence="1 2">INRA-310</strain>
    </source>
</reference>
<accession>W2QP37</accession>
<evidence type="ECO:0000313" key="2">
    <source>
        <dbReference type="Proteomes" id="UP000018817"/>
    </source>
</evidence>
<dbReference type="RefSeq" id="XP_008899522.1">
    <property type="nucleotide sequence ID" value="XM_008901274.1"/>
</dbReference>
<dbReference type="Pfam" id="PF14223">
    <property type="entry name" value="Retrotran_gag_2"/>
    <property type="match status" value="1"/>
</dbReference>
<protein>
    <recommendedName>
        <fullName evidence="3">Ty3 transposon capsid-like protein domain-containing protein</fullName>
    </recommendedName>
</protein>
<dbReference type="AlphaFoldDB" id="W2QP37"/>
<gene>
    <name evidence="1" type="ORF">PPTG_07113</name>
</gene>
<reference evidence="2" key="1">
    <citation type="submission" date="2011-12" db="EMBL/GenBank/DDBJ databases">
        <authorList>
            <consortium name="The Broad Institute Genome Sequencing Platform"/>
            <person name="Russ C."/>
            <person name="Tyler B."/>
            <person name="Panabieres F."/>
            <person name="Shan W."/>
            <person name="Tripathy S."/>
            <person name="Grunwald N."/>
            <person name="Machado M."/>
            <person name="Young S.K."/>
            <person name="Zeng Q."/>
            <person name="Gargeya S."/>
            <person name="Fitzgerald M."/>
            <person name="Haas B."/>
            <person name="Abouelleil A."/>
            <person name="Alvarado L."/>
            <person name="Arachchi H.M."/>
            <person name="Berlin A."/>
            <person name="Chapman S.B."/>
            <person name="Gearin G."/>
            <person name="Goldberg J."/>
            <person name="Griggs A."/>
            <person name="Gujja S."/>
            <person name="Hansen M."/>
            <person name="Heiman D."/>
            <person name="Howarth C."/>
            <person name="Larimer J."/>
            <person name="Lui A."/>
            <person name="MacDonald P.J.P."/>
            <person name="McCowen C."/>
            <person name="Montmayeur A."/>
            <person name="Murphy C."/>
            <person name="Neiman D."/>
            <person name="Pearson M."/>
            <person name="Priest M."/>
            <person name="Roberts A."/>
            <person name="Saif S."/>
            <person name="Shea T."/>
            <person name="Sisk P."/>
            <person name="Stolte C."/>
            <person name="Sykes S."/>
            <person name="Wortman J."/>
            <person name="Nusbaum C."/>
            <person name="Birren B."/>
        </authorList>
    </citation>
    <scope>NUCLEOTIDE SEQUENCE [LARGE SCALE GENOMIC DNA]</scope>
    <source>
        <strain evidence="2">INRA-310</strain>
    </source>
</reference>
<dbReference type="EMBL" id="KI669571">
    <property type="protein sequence ID" value="ETN14863.1"/>
    <property type="molecule type" value="Genomic_DNA"/>
</dbReference>